<feature type="compositionally biased region" description="Polar residues" evidence="1">
    <location>
        <begin position="44"/>
        <end position="69"/>
    </location>
</feature>
<evidence type="ECO:0000256" key="1">
    <source>
        <dbReference type="SAM" id="MobiDB-lite"/>
    </source>
</evidence>
<accession>A0A1J9RCJ8</accession>
<dbReference type="RefSeq" id="XP_020126471.1">
    <property type="nucleotide sequence ID" value="XM_020278198.1"/>
</dbReference>
<dbReference type="EMBL" id="MNUE01000064">
    <property type="protein sequence ID" value="OJD30211.1"/>
    <property type="molecule type" value="Genomic_DNA"/>
</dbReference>
<evidence type="ECO:0000313" key="4">
    <source>
        <dbReference type="Proteomes" id="UP000183809"/>
    </source>
</evidence>
<sequence length="759" mass="84799">MPVLSSLFAITAEAMLLISARPPAPPPSTLHPPSSTLTKKLRRQPQNQPNTGARPTLTPTPSKMSQTTLDETDLARHKDNIVDAVNEVISLRDQLYDYLLSWYDDIQASIATTHGADSFPAQQLAQRRPAPQLIPANRTNQATHQADQDANTPAPPHDPSASASASATSSFSSSTSSSTSSSSSSSNAPPTLTHPSPSPSAIATSLALTIAPDRTHADGPTRLAATRAHTALAHLAAFNLERQRDGDACSVKQNLDRVGRDVRFMDYGSMLLAAQLGEELLHVADRTRRFFDGVAARGAAAAQQQQQDEWGKEMLRRGREALELLEGLTWCVRELPMAVRPEVCVAGDVYFEHDWMNVEHPGGMMVMRMRIRVMRAFRQWREREKWRVAERRVVDLILPEIEDEAARKAIADALHPELCGGERTNTLSRLRNAMQAAIAHGWGELMSPFLNALCGHFNSIKADQDNSMAVQITHKLRDIGEDLHGMDLTSNFFSSMAAVRAQLPKVDELFQILPATQRRLIRRKAENHDLDGVLTILRDHWEGDDLSLDGPVMRGRVYHLFAIYYLSSKATTLEQHFDRTVNYRILHMTRHESIMLARLFCWGSHYVRSDWIHDHSVGEITTALSWMTGLIDAWFTNFQDRKDTYKEYDESGLVDDPAFQAAQLVTTGEIWPEVTRLRNLDNRLNNLGHLSETLAGLPPSLDGALHEPAFQDRTGFEEDASVRWAYAEMRRWVTLPEDRGVLQGGKMVISSAKPEVWCV</sequence>
<dbReference type="OrthoDB" id="10657830at2759"/>
<comment type="caution">
    <text evidence="3">The sequence shown here is derived from an EMBL/GenBank/DDBJ whole genome shotgun (WGS) entry which is preliminary data.</text>
</comment>
<evidence type="ECO:0000256" key="2">
    <source>
        <dbReference type="SAM" id="SignalP"/>
    </source>
</evidence>
<gene>
    <name evidence="3" type="ORF">BKCO1_6400044</name>
</gene>
<name>A0A1J9RCJ8_9PEZI</name>
<feature type="region of interest" description="Disordered" evidence="1">
    <location>
        <begin position="139"/>
        <end position="200"/>
    </location>
</feature>
<proteinExistence type="predicted"/>
<dbReference type="AlphaFoldDB" id="A0A1J9RCJ8"/>
<reference evidence="3 4" key="1">
    <citation type="submission" date="2016-10" db="EMBL/GenBank/DDBJ databases">
        <title>Proteomics and genomics reveal pathogen-plant mechanisms compatible with a hemibiotrophic lifestyle of Diplodia corticola.</title>
        <authorList>
            <person name="Fernandes I."/>
            <person name="De Jonge R."/>
            <person name="Van De Peer Y."/>
            <person name="Devreese B."/>
            <person name="Alves A."/>
            <person name="Esteves A.C."/>
        </authorList>
    </citation>
    <scope>NUCLEOTIDE SEQUENCE [LARGE SCALE GENOMIC DNA]</scope>
    <source>
        <strain evidence="3 4">CBS 112549</strain>
    </source>
</reference>
<dbReference type="GeneID" id="31018459"/>
<keyword evidence="2" id="KW-0732">Signal</keyword>
<feature type="region of interest" description="Disordered" evidence="1">
    <location>
        <begin position="21"/>
        <end position="72"/>
    </location>
</feature>
<feature type="compositionally biased region" description="Low complexity" evidence="1">
    <location>
        <begin position="160"/>
        <end position="186"/>
    </location>
</feature>
<protein>
    <submittedName>
        <fullName evidence="3">Uncharacterized protein</fullName>
    </submittedName>
</protein>
<feature type="chain" id="PRO_5012882368" evidence="2">
    <location>
        <begin position="21"/>
        <end position="759"/>
    </location>
</feature>
<keyword evidence="4" id="KW-1185">Reference proteome</keyword>
<dbReference type="Proteomes" id="UP000183809">
    <property type="component" value="Unassembled WGS sequence"/>
</dbReference>
<feature type="signal peptide" evidence="2">
    <location>
        <begin position="1"/>
        <end position="20"/>
    </location>
</feature>
<evidence type="ECO:0000313" key="3">
    <source>
        <dbReference type="EMBL" id="OJD30211.1"/>
    </source>
</evidence>
<organism evidence="3 4">
    <name type="scientific">Diplodia corticola</name>
    <dbReference type="NCBI Taxonomy" id="236234"/>
    <lineage>
        <taxon>Eukaryota</taxon>
        <taxon>Fungi</taxon>
        <taxon>Dikarya</taxon>
        <taxon>Ascomycota</taxon>
        <taxon>Pezizomycotina</taxon>
        <taxon>Dothideomycetes</taxon>
        <taxon>Dothideomycetes incertae sedis</taxon>
        <taxon>Botryosphaeriales</taxon>
        <taxon>Botryosphaeriaceae</taxon>
        <taxon>Diplodia</taxon>
    </lineage>
</organism>
<feature type="compositionally biased region" description="Polar residues" evidence="1">
    <location>
        <begin position="139"/>
        <end position="151"/>
    </location>
</feature>